<evidence type="ECO:0000313" key="3">
    <source>
        <dbReference type="Proteomes" id="UP000053144"/>
    </source>
</evidence>
<dbReference type="Gramene" id="KOM57313">
    <property type="protein sequence ID" value="KOM57313"/>
    <property type="gene ID" value="LR48_Vigan11g034600"/>
</dbReference>
<accession>A0A0L9VQT4</accession>
<dbReference type="EMBL" id="CM003381">
    <property type="protein sequence ID" value="KOM57313.1"/>
    <property type="molecule type" value="Genomic_DNA"/>
</dbReference>
<feature type="compositionally biased region" description="Acidic residues" evidence="1">
    <location>
        <begin position="105"/>
        <end position="127"/>
    </location>
</feature>
<proteinExistence type="predicted"/>
<sequence>MPHLKLSLRSSRAPLLHRFCSSFCLLPGVGVLVGCCSRVSSSHTSHVHQAFWHPAIIFITYERRRSTTSARRRRVEEYCMDVIDEHDYEEQKEFIQHGHGEDDYVEQEDVQQQDDSSEEEHEAEGEDEMKMVNSQEVHMTPPYLPTIPSMLHLPYGKAGGKYGMLDKLKRELENGKDKAPARGKDLSTVQIHGCRYCRSMVIGSSTIVVPGVVVANLSMV</sequence>
<organism evidence="2 3">
    <name type="scientific">Phaseolus angularis</name>
    <name type="common">Azuki bean</name>
    <name type="synonym">Vigna angularis</name>
    <dbReference type="NCBI Taxonomy" id="3914"/>
    <lineage>
        <taxon>Eukaryota</taxon>
        <taxon>Viridiplantae</taxon>
        <taxon>Streptophyta</taxon>
        <taxon>Embryophyta</taxon>
        <taxon>Tracheophyta</taxon>
        <taxon>Spermatophyta</taxon>
        <taxon>Magnoliopsida</taxon>
        <taxon>eudicotyledons</taxon>
        <taxon>Gunneridae</taxon>
        <taxon>Pentapetalae</taxon>
        <taxon>rosids</taxon>
        <taxon>fabids</taxon>
        <taxon>Fabales</taxon>
        <taxon>Fabaceae</taxon>
        <taxon>Papilionoideae</taxon>
        <taxon>50 kb inversion clade</taxon>
        <taxon>NPAAA clade</taxon>
        <taxon>indigoferoid/millettioid clade</taxon>
        <taxon>Phaseoleae</taxon>
        <taxon>Vigna</taxon>
    </lineage>
</organism>
<dbReference type="Proteomes" id="UP000053144">
    <property type="component" value="Chromosome 11"/>
</dbReference>
<evidence type="ECO:0000313" key="2">
    <source>
        <dbReference type="EMBL" id="KOM57313.1"/>
    </source>
</evidence>
<protein>
    <submittedName>
        <fullName evidence="2">Uncharacterized protein</fullName>
    </submittedName>
</protein>
<feature type="region of interest" description="Disordered" evidence="1">
    <location>
        <begin position="105"/>
        <end position="128"/>
    </location>
</feature>
<evidence type="ECO:0000256" key="1">
    <source>
        <dbReference type="SAM" id="MobiDB-lite"/>
    </source>
</evidence>
<reference evidence="3" key="1">
    <citation type="journal article" date="2015" name="Proc. Natl. Acad. Sci. U.S.A.">
        <title>Genome sequencing of adzuki bean (Vigna angularis) provides insight into high starch and low fat accumulation and domestication.</title>
        <authorList>
            <person name="Yang K."/>
            <person name="Tian Z."/>
            <person name="Chen C."/>
            <person name="Luo L."/>
            <person name="Zhao B."/>
            <person name="Wang Z."/>
            <person name="Yu L."/>
            <person name="Li Y."/>
            <person name="Sun Y."/>
            <person name="Li W."/>
            <person name="Chen Y."/>
            <person name="Li Y."/>
            <person name="Zhang Y."/>
            <person name="Ai D."/>
            <person name="Zhao J."/>
            <person name="Shang C."/>
            <person name="Ma Y."/>
            <person name="Wu B."/>
            <person name="Wang M."/>
            <person name="Gao L."/>
            <person name="Sun D."/>
            <person name="Zhang P."/>
            <person name="Guo F."/>
            <person name="Wang W."/>
            <person name="Li Y."/>
            <person name="Wang J."/>
            <person name="Varshney R.K."/>
            <person name="Wang J."/>
            <person name="Ling H.Q."/>
            <person name="Wan P."/>
        </authorList>
    </citation>
    <scope>NUCLEOTIDE SEQUENCE</scope>
    <source>
        <strain evidence="3">cv. Jingnong 6</strain>
    </source>
</reference>
<dbReference type="PROSITE" id="PS51257">
    <property type="entry name" value="PROKAR_LIPOPROTEIN"/>
    <property type="match status" value="1"/>
</dbReference>
<gene>
    <name evidence="2" type="ORF">LR48_Vigan11g034600</name>
</gene>
<dbReference type="AlphaFoldDB" id="A0A0L9VQT4"/>
<name>A0A0L9VQT4_PHAAN</name>